<accession>A0A8H5EVI3</accession>
<dbReference type="PANTHER" id="PTHR11566:SF131">
    <property type="entry name" value="GTPASE, PUTATIVE (AFU_ORTHOLOGUE AFUA_6G07630)-RELATED"/>
    <property type="match status" value="1"/>
</dbReference>
<dbReference type="GO" id="GO:0005737">
    <property type="term" value="C:cytoplasm"/>
    <property type="evidence" value="ECO:0007669"/>
    <property type="project" value="TreeGrafter"/>
</dbReference>
<organism evidence="3 4">
    <name type="scientific">Psilocybe cf. subviscida</name>
    <dbReference type="NCBI Taxonomy" id="2480587"/>
    <lineage>
        <taxon>Eukaryota</taxon>
        <taxon>Fungi</taxon>
        <taxon>Dikarya</taxon>
        <taxon>Basidiomycota</taxon>
        <taxon>Agaricomycotina</taxon>
        <taxon>Agaricomycetes</taxon>
        <taxon>Agaricomycetidae</taxon>
        <taxon>Agaricales</taxon>
        <taxon>Agaricineae</taxon>
        <taxon>Strophariaceae</taxon>
        <taxon>Psilocybe</taxon>
    </lineage>
</organism>
<evidence type="ECO:0000256" key="1">
    <source>
        <dbReference type="SAM" id="MobiDB-lite"/>
    </source>
</evidence>
<dbReference type="InterPro" id="IPR027417">
    <property type="entry name" value="P-loop_NTPase"/>
</dbReference>
<protein>
    <recommendedName>
        <fullName evidence="2">Dynamin N-terminal domain-containing protein</fullName>
    </recommendedName>
</protein>
<evidence type="ECO:0000313" key="3">
    <source>
        <dbReference type="EMBL" id="KAF5313842.1"/>
    </source>
</evidence>
<feature type="domain" description="Dynamin N-terminal" evidence="2">
    <location>
        <begin position="76"/>
        <end position="108"/>
    </location>
</feature>
<dbReference type="PRINTS" id="PR00195">
    <property type="entry name" value="DYNAMIN"/>
</dbReference>
<evidence type="ECO:0000259" key="2">
    <source>
        <dbReference type="Pfam" id="PF00350"/>
    </source>
</evidence>
<proteinExistence type="predicted"/>
<sequence>MRIKSSPASEMFRRATTKKGNNTDSAPLADNATSSRAGKSLIATSDYAQRCNALMEIQRELMAIRVSLPQIDLPRVAVIGGQSSGKSSLVEAVSGITVPRDSGTCTRLFA</sequence>
<dbReference type="Gene3D" id="3.40.50.300">
    <property type="entry name" value="P-loop containing nucleotide triphosphate hydrolases"/>
    <property type="match status" value="1"/>
</dbReference>
<dbReference type="GO" id="GO:0008017">
    <property type="term" value="F:microtubule binding"/>
    <property type="evidence" value="ECO:0007669"/>
    <property type="project" value="TreeGrafter"/>
</dbReference>
<reference evidence="3 4" key="1">
    <citation type="journal article" date="2020" name="ISME J.">
        <title>Uncovering the hidden diversity of litter-decomposition mechanisms in mushroom-forming fungi.</title>
        <authorList>
            <person name="Floudas D."/>
            <person name="Bentzer J."/>
            <person name="Ahren D."/>
            <person name="Johansson T."/>
            <person name="Persson P."/>
            <person name="Tunlid A."/>
        </authorList>
    </citation>
    <scope>NUCLEOTIDE SEQUENCE [LARGE SCALE GENOMIC DNA]</scope>
    <source>
        <strain evidence="3 4">CBS 101986</strain>
    </source>
</reference>
<dbReference type="Pfam" id="PF00350">
    <property type="entry name" value="Dynamin_N"/>
    <property type="match status" value="1"/>
</dbReference>
<dbReference type="GO" id="GO:0031623">
    <property type="term" value="P:receptor internalization"/>
    <property type="evidence" value="ECO:0007669"/>
    <property type="project" value="TreeGrafter"/>
</dbReference>
<dbReference type="EMBL" id="JAACJJ010000046">
    <property type="protein sequence ID" value="KAF5313842.1"/>
    <property type="molecule type" value="Genomic_DNA"/>
</dbReference>
<dbReference type="GO" id="GO:0005886">
    <property type="term" value="C:plasma membrane"/>
    <property type="evidence" value="ECO:0007669"/>
    <property type="project" value="TreeGrafter"/>
</dbReference>
<evidence type="ECO:0000313" key="4">
    <source>
        <dbReference type="Proteomes" id="UP000567179"/>
    </source>
</evidence>
<dbReference type="Proteomes" id="UP000567179">
    <property type="component" value="Unassembled WGS sequence"/>
</dbReference>
<dbReference type="OrthoDB" id="5061070at2759"/>
<feature type="compositionally biased region" description="Polar residues" evidence="1">
    <location>
        <begin position="18"/>
        <end position="35"/>
    </location>
</feature>
<feature type="region of interest" description="Disordered" evidence="1">
    <location>
        <begin position="1"/>
        <end position="35"/>
    </location>
</feature>
<keyword evidence="4" id="KW-1185">Reference proteome</keyword>
<name>A0A8H5EVI3_9AGAR</name>
<dbReference type="InterPro" id="IPR045063">
    <property type="entry name" value="Dynamin_N"/>
</dbReference>
<dbReference type="PANTHER" id="PTHR11566">
    <property type="entry name" value="DYNAMIN"/>
    <property type="match status" value="1"/>
</dbReference>
<dbReference type="InterPro" id="IPR022812">
    <property type="entry name" value="Dynamin"/>
</dbReference>
<dbReference type="AlphaFoldDB" id="A0A8H5EVI3"/>
<dbReference type="GO" id="GO:0003924">
    <property type="term" value="F:GTPase activity"/>
    <property type="evidence" value="ECO:0007669"/>
    <property type="project" value="TreeGrafter"/>
</dbReference>
<gene>
    <name evidence="3" type="ORF">D9619_013077</name>
</gene>
<dbReference type="SUPFAM" id="SSF52540">
    <property type="entry name" value="P-loop containing nucleoside triphosphate hydrolases"/>
    <property type="match status" value="1"/>
</dbReference>
<comment type="caution">
    <text evidence="3">The sequence shown here is derived from an EMBL/GenBank/DDBJ whole genome shotgun (WGS) entry which is preliminary data.</text>
</comment>
<dbReference type="GO" id="GO:0005874">
    <property type="term" value="C:microtubule"/>
    <property type="evidence" value="ECO:0007669"/>
    <property type="project" value="TreeGrafter"/>
</dbReference>